<name>A0A9W8NKS3_9PEZI</name>
<protein>
    <submittedName>
        <fullName evidence="1">Uncharacterized protein</fullName>
    </submittedName>
</protein>
<proteinExistence type="predicted"/>
<keyword evidence="2" id="KW-1185">Reference proteome</keyword>
<evidence type="ECO:0000313" key="2">
    <source>
        <dbReference type="Proteomes" id="UP001148614"/>
    </source>
</evidence>
<sequence length="152" mass="17933">MGSSWKRATEQTIWVKPEPKHSQRLDWTRCTFTPDFSPDALPPDEISKKLFTIKVVHQKFTRTETNHTVQIPYSYGGWYTALSTVLSQVNLNTIILPKMTAGQKLEVKYYLRLCFGEKVIYLQMKNSKRTTDDFLNVWVIPYPPPRRRIQFY</sequence>
<evidence type="ECO:0000313" key="1">
    <source>
        <dbReference type="EMBL" id="KAJ3578654.1"/>
    </source>
</evidence>
<reference evidence="1" key="1">
    <citation type="submission" date="2022-07" db="EMBL/GenBank/DDBJ databases">
        <title>Genome Sequence of Xylaria arbuscula.</title>
        <authorList>
            <person name="Buettner E."/>
        </authorList>
    </citation>
    <scope>NUCLEOTIDE SEQUENCE</scope>
    <source>
        <strain evidence="1">VT107</strain>
    </source>
</reference>
<dbReference type="Proteomes" id="UP001148614">
    <property type="component" value="Unassembled WGS sequence"/>
</dbReference>
<dbReference type="AlphaFoldDB" id="A0A9W8NKS3"/>
<dbReference type="EMBL" id="JANPWZ010000186">
    <property type="protein sequence ID" value="KAJ3578654.1"/>
    <property type="molecule type" value="Genomic_DNA"/>
</dbReference>
<organism evidence="1 2">
    <name type="scientific">Xylaria arbuscula</name>
    <dbReference type="NCBI Taxonomy" id="114810"/>
    <lineage>
        <taxon>Eukaryota</taxon>
        <taxon>Fungi</taxon>
        <taxon>Dikarya</taxon>
        <taxon>Ascomycota</taxon>
        <taxon>Pezizomycotina</taxon>
        <taxon>Sordariomycetes</taxon>
        <taxon>Xylariomycetidae</taxon>
        <taxon>Xylariales</taxon>
        <taxon>Xylariaceae</taxon>
        <taxon>Xylaria</taxon>
    </lineage>
</organism>
<comment type="caution">
    <text evidence="1">The sequence shown here is derived from an EMBL/GenBank/DDBJ whole genome shotgun (WGS) entry which is preliminary data.</text>
</comment>
<accession>A0A9W8NKS3</accession>
<gene>
    <name evidence="1" type="ORF">NPX13_g1913</name>
</gene>